<sequence length="182" mass="20762">MFLTCIFLLLLLSKEAQSQKNLAVNTNNYGPYTLVLNDVSLCKGPKNQNATSITAAFEKINNKFTGIANMNVTYSSETHIEDIRISVYNDTAQTKKLLWNYKLKEPCEHFAIAAILKELLKTHKCNVKKGTYRCYFDLRDVVNSYLGTSFFYGAYLFKVITSAKKRNIFCLILKAVFNKTHS</sequence>
<protein>
    <submittedName>
        <fullName evidence="1">Uncharacterized protein</fullName>
    </submittedName>
</protein>
<accession>A0ACC1CVF6</accession>
<gene>
    <name evidence="1" type="ORF">K1T71_008608</name>
</gene>
<proteinExistence type="predicted"/>
<name>A0ACC1CVF6_9NEOP</name>
<comment type="caution">
    <text evidence="1">The sequence shown here is derived from an EMBL/GenBank/DDBJ whole genome shotgun (WGS) entry which is preliminary data.</text>
</comment>
<keyword evidence="2" id="KW-1185">Reference proteome</keyword>
<evidence type="ECO:0000313" key="2">
    <source>
        <dbReference type="Proteomes" id="UP000824533"/>
    </source>
</evidence>
<dbReference type="EMBL" id="CM034401">
    <property type="protein sequence ID" value="KAJ0175449.1"/>
    <property type="molecule type" value="Genomic_DNA"/>
</dbReference>
<evidence type="ECO:0000313" key="1">
    <source>
        <dbReference type="EMBL" id="KAJ0175449.1"/>
    </source>
</evidence>
<dbReference type="Proteomes" id="UP000824533">
    <property type="component" value="Linkage Group LG15"/>
</dbReference>
<organism evidence="1 2">
    <name type="scientific">Dendrolimus kikuchii</name>
    <dbReference type="NCBI Taxonomy" id="765133"/>
    <lineage>
        <taxon>Eukaryota</taxon>
        <taxon>Metazoa</taxon>
        <taxon>Ecdysozoa</taxon>
        <taxon>Arthropoda</taxon>
        <taxon>Hexapoda</taxon>
        <taxon>Insecta</taxon>
        <taxon>Pterygota</taxon>
        <taxon>Neoptera</taxon>
        <taxon>Endopterygota</taxon>
        <taxon>Lepidoptera</taxon>
        <taxon>Glossata</taxon>
        <taxon>Ditrysia</taxon>
        <taxon>Bombycoidea</taxon>
        <taxon>Lasiocampidae</taxon>
        <taxon>Dendrolimus</taxon>
    </lineage>
</organism>
<reference evidence="1 2" key="1">
    <citation type="journal article" date="2021" name="Front. Genet.">
        <title>Chromosome-Level Genome Assembly Reveals Significant Gene Expansion in the Toll and IMD Signaling Pathways of Dendrolimus kikuchii.</title>
        <authorList>
            <person name="Zhou J."/>
            <person name="Wu P."/>
            <person name="Xiong Z."/>
            <person name="Liu N."/>
            <person name="Zhao N."/>
            <person name="Ji M."/>
            <person name="Qiu Y."/>
            <person name="Yang B."/>
        </authorList>
    </citation>
    <scope>NUCLEOTIDE SEQUENCE [LARGE SCALE GENOMIC DNA]</scope>
    <source>
        <strain evidence="1">Ann1</strain>
    </source>
</reference>